<dbReference type="AlphaFoldDB" id="A0AAD0S488"/>
<dbReference type="InterPro" id="IPR018310">
    <property type="entry name" value="Put_endonuclease_Z1-dom"/>
</dbReference>
<feature type="region of interest" description="Disordered" evidence="1">
    <location>
        <begin position="298"/>
        <end position="318"/>
    </location>
</feature>
<keyword evidence="3" id="KW-0378">Hydrolase</keyword>
<dbReference type="RefSeq" id="WP_013210796.1">
    <property type="nucleotide sequence ID" value="NZ_CP022759.1"/>
</dbReference>
<dbReference type="InterPro" id="IPR027417">
    <property type="entry name" value="P-loop_NTPase"/>
</dbReference>
<proteinExistence type="predicted"/>
<evidence type="ECO:0000256" key="1">
    <source>
        <dbReference type="SAM" id="MobiDB-lite"/>
    </source>
</evidence>
<evidence type="ECO:0000313" key="3">
    <source>
        <dbReference type="EMBL" id="AXV80083.1"/>
    </source>
</evidence>
<dbReference type="SUPFAM" id="SSF52540">
    <property type="entry name" value="P-loop containing nucleoside triphosphate hydrolases"/>
    <property type="match status" value="1"/>
</dbReference>
<name>A0AAD0S488_RALSL</name>
<accession>A0AAD0S488</accession>
<dbReference type="Pfam" id="PF10593">
    <property type="entry name" value="Z1"/>
    <property type="match status" value="1"/>
</dbReference>
<sequence>MSVSESIQTKIISIAQILLRDASEETTRSPSAIADNVRMAAMTVRAAPGDYDEEAAVAELIRRFSHWVPNDSALTDPAGHEDWFQPSIKKDWRYWQRLQRYLERSLAVNVVEALDRSTDGIIAQLEDPNREAPWDRRGLVVGHVQSGKTSSYSALICKAADAGYKIIVVLAGMHNNLRSQTQIRLEEAFLGYETSPNRDPGNPIGVFFEDRDPNIHPNCATSRDEKGDFNGAAAKKFSVSPEQRPWLFVVKKNKSVLEKLLKWMRSNHVANATDPETGRKFSTNLPLLVIDDEADNASVDTGEQEFDENGTPDPEHEPKAINSLIRRILDTFAKSAYVGYTATPFANVFIHRRSKTNDEGEDLFPRSFIRNLAAPSNYVGPTRVFGITGSNGERIGGLPLVHEFDDHANSEGGGWMPAKHKKDHVPTHEGDDSLPPSLRGAIHSFLLACAARACRGQKAKHCSMLIHVTRLTLVQNEVRRQVDEFVKRMSQRLARKIDAEELLAELRELWESDFVPTHKAIQEALVDGDGPTDLPTWNEIAAALPDAVADIVVKTINGSAKDALDYVEKEATGLKVIAIGGDKLARGLTLEGLTTSYFVRTTKMYDTLMQMGRWFGYRPGYLDLCRLYTTGDLIRSFGLIADAAEELRQEFDAMVAVGSTPDKYGLKVASHPSLLVTSPMKMRTAQTVRLSYSGSLTQTIAFPSDTASLQGNLDAAERLIASMGGATISKPRQDRPDGQEDWDRSWLWRDVSSEKVKAFLRAYAAAPGIERANGGVMSEFVDEMNKKGELDLWTVALVAQGRSDHDARSYTFANHFEVKAMPMRSPKGGGKGYSIGVLTDPADEGIDVGIDKWKVALEATIDTWQREGSKVRQKPSRPSGRTLRDLRCADKPSTPHRGLLLLYPLSPTPKKESAIVGWDKPIIGFAASFPSSDQEVSVEYKVDHLLWEEKYGSAE</sequence>
<dbReference type="GO" id="GO:0004519">
    <property type="term" value="F:endonuclease activity"/>
    <property type="evidence" value="ECO:0007669"/>
    <property type="project" value="UniProtKB-KW"/>
</dbReference>
<evidence type="ECO:0000259" key="2">
    <source>
        <dbReference type="Pfam" id="PF10593"/>
    </source>
</evidence>
<evidence type="ECO:0000313" key="4">
    <source>
        <dbReference type="Proteomes" id="UP000261758"/>
    </source>
</evidence>
<feature type="domain" description="Putative endonuclease Z1" evidence="2">
    <location>
        <begin position="437"/>
        <end position="674"/>
    </location>
</feature>
<organism evidence="3 4">
    <name type="scientific">Ralstonia solanacearum</name>
    <name type="common">Pseudomonas solanacearum</name>
    <dbReference type="NCBI Taxonomy" id="305"/>
    <lineage>
        <taxon>Bacteria</taxon>
        <taxon>Pseudomonadati</taxon>
        <taxon>Pseudomonadota</taxon>
        <taxon>Betaproteobacteria</taxon>
        <taxon>Burkholderiales</taxon>
        <taxon>Burkholderiaceae</taxon>
        <taxon>Ralstonia</taxon>
        <taxon>Ralstonia solanacearum species complex</taxon>
    </lineage>
</organism>
<protein>
    <submittedName>
        <fullName evidence="3">Endonuclease</fullName>
    </submittedName>
</protein>
<dbReference type="Proteomes" id="UP000261758">
    <property type="component" value="Chromosome"/>
</dbReference>
<keyword evidence="3" id="KW-0255">Endonuclease</keyword>
<reference evidence="3 4" key="1">
    <citation type="submission" date="2017-08" db="EMBL/GenBank/DDBJ databases">
        <title>Genome sequences of Ralstonia solanacearum Species Complex (RSSC) isolated from Potato bacterial wilts in Korea.</title>
        <authorList>
            <person name="Cho H."/>
            <person name="Song E.-S."/>
            <person name="Lee Y.K."/>
            <person name="Lee S."/>
            <person name="Lee S.-W."/>
            <person name="Jo A."/>
            <person name="Kim J.-G."/>
            <person name="Hwang I."/>
        </authorList>
    </citation>
    <scope>NUCLEOTIDE SEQUENCE [LARGE SCALE GENOMIC DNA]</scope>
    <source>
        <strain evidence="3 4">T98</strain>
    </source>
</reference>
<dbReference type="EMBL" id="CP022759">
    <property type="protein sequence ID" value="AXV80083.1"/>
    <property type="molecule type" value="Genomic_DNA"/>
</dbReference>
<gene>
    <name evidence="3" type="ORF">CJO77_00035</name>
</gene>
<keyword evidence="3" id="KW-0540">Nuclease</keyword>